<comment type="caution">
    <text evidence="2">The sequence shown here is derived from an EMBL/GenBank/DDBJ whole genome shotgun (WGS) entry which is preliminary data.</text>
</comment>
<organism evidence="2 3">
    <name type="scientific">Pseudogulbenkiania ferrooxidans 2002</name>
    <dbReference type="NCBI Taxonomy" id="279714"/>
    <lineage>
        <taxon>Bacteria</taxon>
        <taxon>Pseudomonadati</taxon>
        <taxon>Pseudomonadota</taxon>
        <taxon>Betaproteobacteria</taxon>
        <taxon>Neisseriales</taxon>
        <taxon>Chromobacteriaceae</taxon>
        <taxon>Pseudogulbenkiania</taxon>
    </lineage>
</organism>
<gene>
    <name evidence="2" type="ORF">FuraDRAFT_3201</name>
</gene>
<dbReference type="HAMAP" id="MF_00761">
    <property type="entry name" value="UPF0303"/>
    <property type="match status" value="1"/>
</dbReference>
<dbReference type="PANTHER" id="PTHR28255">
    <property type="match status" value="1"/>
</dbReference>
<evidence type="ECO:0000313" key="2">
    <source>
        <dbReference type="EMBL" id="EEG07380.1"/>
    </source>
</evidence>
<dbReference type="PANTHER" id="PTHR28255:SF1">
    <property type="entry name" value="UPF0303 PROTEIN YBR137W"/>
    <property type="match status" value="1"/>
</dbReference>
<dbReference type="AlphaFoldDB" id="B9Z765"/>
<dbReference type="InterPro" id="IPR038084">
    <property type="entry name" value="PduO/GlcC-like_sf"/>
</dbReference>
<protein>
    <recommendedName>
        <fullName evidence="1">UPF0303 protein FuraDRAFT_3201</fullName>
    </recommendedName>
</protein>
<evidence type="ECO:0000256" key="1">
    <source>
        <dbReference type="HAMAP-Rule" id="MF_00761"/>
    </source>
</evidence>
<dbReference type="Pfam" id="PF03928">
    <property type="entry name" value="HbpS-like"/>
    <property type="match status" value="1"/>
</dbReference>
<dbReference type="InterPro" id="IPR005624">
    <property type="entry name" value="PduO/GlcC-like"/>
</dbReference>
<dbReference type="Gene3D" id="3.30.450.150">
    <property type="entry name" value="Haem-degrading domain"/>
    <property type="match status" value="1"/>
</dbReference>
<reference evidence="2 3" key="1">
    <citation type="submission" date="2009-02" db="EMBL/GenBank/DDBJ databases">
        <title>Sequencing of the draft genome and assembly of Lutiella nitroferrum 2002.</title>
        <authorList>
            <consortium name="US DOE Joint Genome Institute (JGI-PGF)"/>
            <person name="Lucas S."/>
            <person name="Copeland A."/>
            <person name="Lapidus A."/>
            <person name="Glavina del Rio T."/>
            <person name="Tice H."/>
            <person name="Bruce D."/>
            <person name="Goodwin L."/>
            <person name="Pitluck S."/>
            <person name="Larimer F."/>
            <person name="Land M.L."/>
            <person name="Hauser L."/>
            <person name="Coates J.D."/>
        </authorList>
    </citation>
    <scope>NUCLEOTIDE SEQUENCE [LARGE SCALE GENOMIC DNA]</scope>
    <source>
        <strain evidence="2 3">2002</strain>
    </source>
</reference>
<comment type="similarity">
    <text evidence="1">Belongs to the UPF0303 family.</text>
</comment>
<accession>B9Z765</accession>
<evidence type="ECO:0000313" key="3">
    <source>
        <dbReference type="Proteomes" id="UP000003165"/>
    </source>
</evidence>
<keyword evidence="3" id="KW-1185">Reference proteome</keyword>
<dbReference type="InterPro" id="IPR010371">
    <property type="entry name" value="YBR137W-like"/>
</dbReference>
<dbReference type="PIRSF" id="PIRSF008757">
    <property type="entry name" value="UCP008757"/>
    <property type="match status" value="1"/>
</dbReference>
<dbReference type="EMBL" id="ACIS01000009">
    <property type="protein sequence ID" value="EEG07380.1"/>
    <property type="molecule type" value="Genomic_DNA"/>
</dbReference>
<dbReference type="NCBIfam" id="NF002696">
    <property type="entry name" value="PRK02487.1-5"/>
    <property type="match status" value="1"/>
</dbReference>
<name>B9Z765_9NEIS</name>
<sequence>MSRTDIDADLARVALQEQRLQFGHFDHASAWELGCRLKAAAEARHAALALEIRLAGETVFLHTMAGTTPLNADWARRKRNLVELTHKSSYAVGLALQRDGQTLEAKLGLATRDYAAHGGSFPLRLTGSGCIGAVTVSGLPQREDHALIVAVLADYLGQPLAELALE</sequence>
<dbReference type="RefSeq" id="WP_008955220.1">
    <property type="nucleotide sequence ID" value="NZ_ACIS01000009.1"/>
</dbReference>
<dbReference type="Proteomes" id="UP000003165">
    <property type="component" value="Unassembled WGS sequence"/>
</dbReference>
<dbReference type="eggNOG" id="COG4702">
    <property type="taxonomic scope" value="Bacteria"/>
</dbReference>
<proteinExistence type="inferred from homology"/>
<dbReference type="SUPFAM" id="SSF143744">
    <property type="entry name" value="GlcG-like"/>
    <property type="match status" value="1"/>
</dbReference>